<comment type="caution">
    <text evidence="2">The sequence shown here is derived from an EMBL/GenBank/DDBJ whole genome shotgun (WGS) entry which is preliminary data.</text>
</comment>
<protein>
    <submittedName>
        <fullName evidence="2">Uncharacterized protein</fullName>
    </submittedName>
</protein>
<keyword evidence="3" id="KW-1185">Reference proteome</keyword>
<accession>A0AAP0EVR4</accession>
<evidence type="ECO:0000313" key="3">
    <source>
        <dbReference type="Proteomes" id="UP001419268"/>
    </source>
</evidence>
<dbReference type="AlphaFoldDB" id="A0AAP0EVR4"/>
<sequence>MHLWSQSSGAQGRDRWELKEGIGGRKRKKKEEGVIGEGPARALRRTTATGTVEAGRQGRRVGGQQGSRDGGGREARTARQEAGAEGESEDGGGEARTAAGGRGQRRGDNGRTPAGTVEQWKRHRARDGGGAPWRGTRQGGGRGKEAVDAGGDGRIAISVSERRWGRKANRDEGFGWFKVAWKS</sequence>
<feature type="compositionally biased region" description="Gly residues" evidence="1">
    <location>
        <begin position="60"/>
        <end position="69"/>
    </location>
</feature>
<evidence type="ECO:0000313" key="2">
    <source>
        <dbReference type="EMBL" id="KAK9100581.1"/>
    </source>
</evidence>
<evidence type="ECO:0000256" key="1">
    <source>
        <dbReference type="SAM" id="MobiDB-lite"/>
    </source>
</evidence>
<gene>
    <name evidence="2" type="ORF">Scep_024011</name>
</gene>
<feature type="compositionally biased region" description="Gly residues" evidence="1">
    <location>
        <begin position="128"/>
        <end position="141"/>
    </location>
</feature>
<feature type="compositionally biased region" description="Polar residues" evidence="1">
    <location>
        <begin position="1"/>
        <end position="10"/>
    </location>
</feature>
<proteinExistence type="predicted"/>
<reference evidence="2 3" key="1">
    <citation type="submission" date="2024-01" db="EMBL/GenBank/DDBJ databases">
        <title>Genome assemblies of Stephania.</title>
        <authorList>
            <person name="Yang L."/>
        </authorList>
    </citation>
    <scope>NUCLEOTIDE SEQUENCE [LARGE SCALE GENOMIC DNA]</scope>
    <source>
        <strain evidence="2">JXDWG</strain>
        <tissue evidence="2">Leaf</tissue>
    </source>
</reference>
<name>A0AAP0EVR4_9MAGN</name>
<feature type="region of interest" description="Disordered" evidence="1">
    <location>
        <begin position="1"/>
        <end position="149"/>
    </location>
</feature>
<dbReference type="EMBL" id="JBBNAG010000010">
    <property type="protein sequence ID" value="KAK9100581.1"/>
    <property type="molecule type" value="Genomic_DNA"/>
</dbReference>
<feature type="compositionally biased region" description="Basic and acidic residues" evidence="1">
    <location>
        <begin position="70"/>
        <end position="79"/>
    </location>
</feature>
<organism evidence="2 3">
    <name type="scientific">Stephania cephalantha</name>
    <dbReference type="NCBI Taxonomy" id="152367"/>
    <lineage>
        <taxon>Eukaryota</taxon>
        <taxon>Viridiplantae</taxon>
        <taxon>Streptophyta</taxon>
        <taxon>Embryophyta</taxon>
        <taxon>Tracheophyta</taxon>
        <taxon>Spermatophyta</taxon>
        <taxon>Magnoliopsida</taxon>
        <taxon>Ranunculales</taxon>
        <taxon>Menispermaceae</taxon>
        <taxon>Menispermoideae</taxon>
        <taxon>Cissampelideae</taxon>
        <taxon>Stephania</taxon>
    </lineage>
</organism>
<feature type="compositionally biased region" description="Low complexity" evidence="1">
    <location>
        <begin position="37"/>
        <end position="49"/>
    </location>
</feature>
<feature type="compositionally biased region" description="Basic and acidic residues" evidence="1">
    <location>
        <begin position="12"/>
        <end position="23"/>
    </location>
</feature>
<dbReference type="Proteomes" id="UP001419268">
    <property type="component" value="Unassembled WGS sequence"/>
</dbReference>